<dbReference type="AlphaFoldDB" id="G2E5C3"/>
<sequence>MHQHLHQLGPRRAGDFIRTQANLIQQLAEVSALLGSEHYPLISDHKDELLVRDQSYGDHAKPEDYLDSFNTFIRDQLNQSVALAVVVNLRAT</sequence>
<evidence type="ECO:0000313" key="1">
    <source>
        <dbReference type="EMBL" id="EGV28835.1"/>
    </source>
</evidence>
<evidence type="ECO:0000313" key="2">
    <source>
        <dbReference type="Proteomes" id="UP000004200"/>
    </source>
</evidence>
<name>G2E5C3_9GAMM</name>
<dbReference type="Proteomes" id="UP000004200">
    <property type="component" value="Unassembled WGS sequence"/>
</dbReference>
<comment type="caution">
    <text evidence="1">The sequence shown here is derived from an EMBL/GenBank/DDBJ whole genome shotgun (WGS) entry which is preliminary data.</text>
</comment>
<dbReference type="STRING" id="765913.ThidrDRAFT_3486"/>
<dbReference type="eggNOG" id="COG4096">
    <property type="taxonomic scope" value="Bacteria"/>
</dbReference>
<keyword evidence="2" id="KW-1185">Reference proteome</keyword>
<dbReference type="EMBL" id="AFWT01000030">
    <property type="protein sequence ID" value="EGV28835.1"/>
    <property type="molecule type" value="Genomic_DNA"/>
</dbReference>
<proteinExistence type="predicted"/>
<reference evidence="1 2" key="1">
    <citation type="submission" date="2011-06" db="EMBL/GenBank/DDBJ databases">
        <title>The draft genome of Thiorhodococcus drewsii AZ1.</title>
        <authorList>
            <consortium name="US DOE Joint Genome Institute (JGI-PGF)"/>
            <person name="Lucas S."/>
            <person name="Han J."/>
            <person name="Lapidus A."/>
            <person name="Cheng J.-F."/>
            <person name="Goodwin L."/>
            <person name="Pitluck S."/>
            <person name="Peters L."/>
            <person name="Land M.L."/>
            <person name="Hauser L."/>
            <person name="Vogl K."/>
            <person name="Liu Z."/>
            <person name="Imhoff J."/>
            <person name="Thiel V."/>
            <person name="Frigaard N.-U."/>
            <person name="Bryant D.A."/>
            <person name="Woyke T.J."/>
        </authorList>
    </citation>
    <scope>NUCLEOTIDE SEQUENCE [LARGE SCALE GENOMIC DNA]</scope>
    <source>
        <strain evidence="1 2">AZ1</strain>
    </source>
</reference>
<dbReference type="PATRIC" id="fig|765913.3.peg.3556"/>
<gene>
    <name evidence="1" type="ORF">ThidrDRAFT_3486</name>
</gene>
<organism evidence="1 2">
    <name type="scientific">Thiorhodococcus drewsii AZ1</name>
    <dbReference type="NCBI Taxonomy" id="765913"/>
    <lineage>
        <taxon>Bacteria</taxon>
        <taxon>Pseudomonadati</taxon>
        <taxon>Pseudomonadota</taxon>
        <taxon>Gammaproteobacteria</taxon>
        <taxon>Chromatiales</taxon>
        <taxon>Chromatiaceae</taxon>
        <taxon>Thiorhodococcus</taxon>
    </lineage>
</organism>
<protein>
    <submittedName>
        <fullName evidence="1">Type I restriction enzyme EcoKI subunit R</fullName>
    </submittedName>
</protein>
<accession>G2E5C3</accession>
<dbReference type="RefSeq" id="WP_007042199.1">
    <property type="nucleotide sequence ID" value="NZ_AFWT01000030.1"/>
</dbReference>